<sequence length="685" mass="77395">MVRWGLVAGSSLALTALLLLRKNSRQSGSNGKDQAEAASDEETMETVETHGTNAGDDGNDAGNGTDGTDGTGSSETEDPEEKRLLPLPVVEMVLIAVLVMLLVRGGALLGHTSEEQVKSGILPAEQVVWNFQKFLRCILVVLCFTSSYLQKHKLFDRANGNWPNMVFSRLSQELWLLPSNESDGVKQRRRLTLLLVALGRACLGTVRSFIKFRSHIDEKEQNICSGPFISWIIFLLDVTANCGFLLGFSAGRHYFAALRRGYVDVEADVSGSPAPESGPVQRPRAAVAGGPEREEMAESPRSSQLPAKDNSLKAFCQGEQVDHPIFTCYARRALLVLLLTSALECGLLSHWEAGILGNRDDEVDIFRMRPYFQSWTPDFSRWRLRRLILGSWRDLFYFMLLYPFPAASFVLCAILAHRFFGHSRFHLVDDVLHRAVMGLMSYAVLLGAHRAYFAMSCLLICWECRHLENRANDFARTFPQLSPRQRWLQHFSLTNEVKALQQRLAPLIRYVFLQRFAYLALDVARQSCDASLPFNLVHYLFRHVMFLAALGITSWRIGKLNFSIYEKLHNAIMDLLPRNWAEHLGHSATLQQEIVLSKQHLEDWFRYVQHNIDTGRRDACICVFHLRFAAKSHVLALSVLTLLTLPLLNKVLEYYGRHVVNDRLLGPDAGAFLNQMERTCAASEE</sequence>
<evidence type="ECO:0000256" key="1">
    <source>
        <dbReference type="SAM" id="MobiDB-lite"/>
    </source>
</evidence>
<dbReference type="Proteomes" id="UP001152797">
    <property type="component" value="Unassembled WGS sequence"/>
</dbReference>
<feature type="region of interest" description="Disordered" evidence="1">
    <location>
        <begin position="25"/>
        <end position="82"/>
    </location>
</feature>
<evidence type="ECO:0000313" key="6">
    <source>
        <dbReference type="Proteomes" id="UP001152797"/>
    </source>
</evidence>
<keyword evidence="3" id="KW-0732">Signal</keyword>
<proteinExistence type="predicted"/>
<feature type="transmembrane region" description="Helical" evidence="2">
    <location>
        <begin position="395"/>
        <end position="420"/>
    </location>
</feature>
<keyword evidence="2" id="KW-1133">Transmembrane helix</keyword>
<dbReference type="EMBL" id="CAMXCT010001822">
    <property type="protein sequence ID" value="CAI3993353.1"/>
    <property type="molecule type" value="Genomic_DNA"/>
</dbReference>
<reference evidence="4" key="1">
    <citation type="submission" date="2022-10" db="EMBL/GenBank/DDBJ databases">
        <authorList>
            <person name="Chen Y."/>
            <person name="Dougan E. K."/>
            <person name="Chan C."/>
            <person name="Rhodes N."/>
            <person name="Thang M."/>
        </authorList>
    </citation>
    <scope>NUCLEOTIDE SEQUENCE</scope>
</reference>
<feature type="compositionally biased region" description="Low complexity" evidence="1">
    <location>
        <begin position="51"/>
        <end position="63"/>
    </location>
</feature>
<dbReference type="AlphaFoldDB" id="A0A9P1CM66"/>
<feature type="transmembrane region" description="Helical" evidence="2">
    <location>
        <begin position="230"/>
        <end position="250"/>
    </location>
</feature>
<reference evidence="5" key="2">
    <citation type="submission" date="2024-04" db="EMBL/GenBank/DDBJ databases">
        <authorList>
            <person name="Chen Y."/>
            <person name="Shah S."/>
            <person name="Dougan E. K."/>
            <person name="Thang M."/>
            <person name="Chan C."/>
        </authorList>
    </citation>
    <scope>NUCLEOTIDE SEQUENCE [LARGE SCALE GENOMIC DNA]</scope>
</reference>
<name>A0A9P1CM66_9DINO</name>
<organism evidence="4">
    <name type="scientific">Cladocopium goreaui</name>
    <dbReference type="NCBI Taxonomy" id="2562237"/>
    <lineage>
        <taxon>Eukaryota</taxon>
        <taxon>Sar</taxon>
        <taxon>Alveolata</taxon>
        <taxon>Dinophyceae</taxon>
        <taxon>Suessiales</taxon>
        <taxon>Symbiodiniaceae</taxon>
        <taxon>Cladocopium</taxon>
    </lineage>
</organism>
<feature type="region of interest" description="Disordered" evidence="1">
    <location>
        <begin position="270"/>
        <end position="306"/>
    </location>
</feature>
<feature type="chain" id="PRO_5043270650" description="Transmembrane protein" evidence="3">
    <location>
        <begin position="16"/>
        <end position="685"/>
    </location>
</feature>
<evidence type="ECO:0000313" key="4">
    <source>
        <dbReference type="EMBL" id="CAI3993353.1"/>
    </source>
</evidence>
<accession>A0A9P1CM66</accession>
<keyword evidence="2" id="KW-0812">Transmembrane</keyword>
<keyword evidence="6" id="KW-1185">Reference proteome</keyword>
<evidence type="ECO:0008006" key="7">
    <source>
        <dbReference type="Google" id="ProtNLM"/>
    </source>
</evidence>
<dbReference type="OrthoDB" id="448882at2759"/>
<feature type="signal peptide" evidence="3">
    <location>
        <begin position="1"/>
        <end position="15"/>
    </location>
</feature>
<evidence type="ECO:0000256" key="3">
    <source>
        <dbReference type="SAM" id="SignalP"/>
    </source>
</evidence>
<evidence type="ECO:0000313" key="5">
    <source>
        <dbReference type="EMBL" id="CAL1146728.1"/>
    </source>
</evidence>
<evidence type="ECO:0000256" key="2">
    <source>
        <dbReference type="SAM" id="Phobius"/>
    </source>
</evidence>
<keyword evidence="2" id="KW-0472">Membrane</keyword>
<comment type="caution">
    <text evidence="4">The sequence shown here is derived from an EMBL/GenBank/DDBJ whole genome shotgun (WGS) entry which is preliminary data.</text>
</comment>
<dbReference type="EMBL" id="CAMXCT030001822">
    <property type="protein sequence ID" value="CAL4780665.1"/>
    <property type="molecule type" value="Genomic_DNA"/>
</dbReference>
<dbReference type="EMBL" id="CAMXCT020001822">
    <property type="protein sequence ID" value="CAL1146728.1"/>
    <property type="molecule type" value="Genomic_DNA"/>
</dbReference>
<gene>
    <name evidence="4" type="ORF">C1SCF055_LOCUS20113</name>
</gene>
<protein>
    <recommendedName>
        <fullName evidence="7">Transmembrane protein</fullName>
    </recommendedName>
</protein>